<reference evidence="8 10" key="2">
    <citation type="submission" date="2020-05" db="EMBL/GenBank/DDBJ databases">
        <title>FDA dAtabase for Regulatory Grade micrObial Sequences (FDA-ARGOS): Supporting development and validation of Infectious Disease Dx tests.</title>
        <authorList>
            <person name="Nelson B."/>
            <person name="Plummer A."/>
            <person name="Tallon L."/>
            <person name="Sadzewicz L."/>
            <person name="Zhao X."/>
            <person name="Vavikolanu K."/>
            <person name="Mehta A."/>
            <person name="Aluvathingal J."/>
            <person name="Nadendla S."/>
            <person name="Myers T."/>
            <person name="Yan Y."/>
            <person name="Sichtig H."/>
        </authorList>
    </citation>
    <scope>NUCLEOTIDE SEQUENCE [LARGE SCALE GENOMIC DNA]</scope>
    <source>
        <strain evidence="8 10">FDAARGOS_795</strain>
    </source>
</reference>
<evidence type="ECO:0000256" key="4">
    <source>
        <dbReference type="ARBA" id="ARBA00022989"/>
    </source>
</evidence>
<dbReference type="GO" id="GO:0005886">
    <property type="term" value="C:plasma membrane"/>
    <property type="evidence" value="ECO:0007669"/>
    <property type="project" value="UniProtKB-SubCell"/>
</dbReference>
<feature type="transmembrane region" description="Helical" evidence="6">
    <location>
        <begin position="40"/>
        <end position="64"/>
    </location>
</feature>
<dbReference type="InterPro" id="IPR050367">
    <property type="entry name" value="APC_superfamily"/>
</dbReference>
<evidence type="ECO:0000313" key="8">
    <source>
        <dbReference type="EMBL" id="QKH27933.1"/>
    </source>
</evidence>
<evidence type="ECO:0000313" key="10">
    <source>
        <dbReference type="Proteomes" id="UP000501107"/>
    </source>
</evidence>
<feature type="transmembrane region" description="Helical" evidence="6">
    <location>
        <begin position="318"/>
        <end position="337"/>
    </location>
</feature>
<feature type="transmembrane region" description="Helical" evidence="6">
    <location>
        <begin position="85"/>
        <end position="109"/>
    </location>
</feature>
<feature type="transmembrane region" description="Helical" evidence="6">
    <location>
        <begin position="180"/>
        <end position="198"/>
    </location>
</feature>
<dbReference type="PANTHER" id="PTHR42770">
    <property type="entry name" value="AMINO ACID TRANSPORTER-RELATED"/>
    <property type="match status" value="1"/>
</dbReference>
<feature type="transmembrane region" description="Helical" evidence="6">
    <location>
        <begin position="121"/>
        <end position="139"/>
    </location>
</feature>
<gene>
    <name evidence="7" type="ORF">BF38_4367</name>
    <name evidence="8" type="ORF">FOC89_29595</name>
</gene>
<dbReference type="PIRSF" id="PIRSF006060">
    <property type="entry name" value="AA_transporter"/>
    <property type="match status" value="1"/>
</dbReference>
<feature type="transmembrane region" description="Helical" evidence="6">
    <location>
        <begin position="146"/>
        <end position="168"/>
    </location>
</feature>
<feature type="transmembrane region" description="Helical" evidence="6">
    <location>
        <begin position="393"/>
        <end position="410"/>
    </location>
</feature>
<feature type="transmembrane region" description="Helical" evidence="6">
    <location>
        <begin position="219"/>
        <end position="243"/>
    </location>
</feature>
<accession>A0A0B5NSP7</accession>
<comment type="subcellular location">
    <subcellularLocation>
        <location evidence="1">Cell membrane</location>
        <topology evidence="1">Multi-pass membrane protein</topology>
    </subcellularLocation>
</comment>
<keyword evidence="2" id="KW-1003">Cell membrane</keyword>
<dbReference type="Proteomes" id="UP000501107">
    <property type="component" value="Chromosome"/>
</dbReference>
<proteinExistence type="predicted"/>
<feature type="transmembrane region" description="Helical" evidence="6">
    <location>
        <begin position="263"/>
        <end position="288"/>
    </location>
</feature>
<evidence type="ECO:0000256" key="1">
    <source>
        <dbReference type="ARBA" id="ARBA00004651"/>
    </source>
</evidence>
<organism evidence="8 10">
    <name type="scientific">Bacillus thuringiensis</name>
    <dbReference type="NCBI Taxonomy" id="1428"/>
    <lineage>
        <taxon>Bacteria</taxon>
        <taxon>Bacillati</taxon>
        <taxon>Bacillota</taxon>
        <taxon>Bacilli</taxon>
        <taxon>Bacillales</taxon>
        <taxon>Bacillaceae</taxon>
        <taxon>Bacillus</taxon>
        <taxon>Bacillus cereus group</taxon>
    </lineage>
</organism>
<dbReference type="EMBL" id="CP009335">
    <property type="protein sequence ID" value="AJG76996.1"/>
    <property type="molecule type" value="Genomic_DNA"/>
</dbReference>
<dbReference type="InterPro" id="IPR002293">
    <property type="entry name" value="AA/rel_permease1"/>
</dbReference>
<feature type="transmembrane region" description="Helical" evidence="6">
    <location>
        <begin position="12"/>
        <end position="34"/>
    </location>
</feature>
<dbReference type="Gene3D" id="1.20.1740.10">
    <property type="entry name" value="Amino acid/polyamine transporter I"/>
    <property type="match status" value="1"/>
</dbReference>
<evidence type="ECO:0000256" key="3">
    <source>
        <dbReference type="ARBA" id="ARBA00022692"/>
    </source>
</evidence>
<feature type="transmembrane region" description="Helical" evidence="6">
    <location>
        <begin position="343"/>
        <end position="363"/>
    </location>
</feature>
<dbReference type="GO" id="GO:0022857">
    <property type="term" value="F:transmembrane transporter activity"/>
    <property type="evidence" value="ECO:0007669"/>
    <property type="project" value="InterPro"/>
</dbReference>
<evidence type="ECO:0000313" key="9">
    <source>
        <dbReference type="Proteomes" id="UP000031876"/>
    </source>
</evidence>
<protein>
    <submittedName>
        <fullName evidence="7 8">Amino acid permease</fullName>
    </submittedName>
</protein>
<dbReference type="RefSeq" id="WP_000790604.1">
    <property type="nucleotide sequence ID" value="NZ_CP009335.1"/>
</dbReference>
<name>A0A0B5NSP7_BACTU</name>
<evidence type="ECO:0000256" key="2">
    <source>
        <dbReference type="ARBA" id="ARBA00022475"/>
    </source>
</evidence>
<dbReference type="EMBL" id="CP053980">
    <property type="protein sequence ID" value="QKH27933.1"/>
    <property type="molecule type" value="Genomic_DNA"/>
</dbReference>
<dbReference type="Pfam" id="PF13520">
    <property type="entry name" value="AA_permease_2"/>
    <property type="match status" value="1"/>
</dbReference>
<evidence type="ECO:0000256" key="6">
    <source>
        <dbReference type="SAM" id="Phobius"/>
    </source>
</evidence>
<keyword evidence="4 6" id="KW-1133">Transmembrane helix</keyword>
<keyword evidence="5 6" id="KW-0472">Membrane</keyword>
<keyword evidence="3 6" id="KW-0812">Transmembrane</keyword>
<evidence type="ECO:0000313" key="7">
    <source>
        <dbReference type="EMBL" id="AJG76996.1"/>
    </source>
</evidence>
<dbReference type="KEGG" id="btw:BF38_4367"/>
<sequence>MKNKAIGLFQGIALYISAILGSGVLFLSGVTASIAGPASIVSWFIVIIISFPLAYSFASLARIFPDSGGAATFVRNSFGYHLGNIVGWFYFVTAAVGQTIVSLTGAFYVSQAFGFSHFETILIAVFILVIAGVSNYYGVNVSGKVALILSSLLLILLASAVFVAFPRIQWGNFNPFVPNGWFSVGNAITVIFWSFFGWEAICNLAEHFKRPEKDIVKGAVISAVVIGLLFLALSLVTIGTATYGSQESNLSPIGVIMGDTVGGGAKVVTAVLALIICTGTANAFVASLTQLGYSLSRDGAFPKFFSRLHATTQIPRQMVLFVICFSVAGVLVTKALSLTFDDILFIPTSLGILVYVLSMAAGVKLFRKNTPAWWASLISFILCLLVIPFFQLYIFVPLIVVAIYTIYMILSNKIFAYKGGLKSNEGSK</sequence>
<evidence type="ECO:0000256" key="5">
    <source>
        <dbReference type="ARBA" id="ARBA00023136"/>
    </source>
</evidence>
<dbReference type="AlphaFoldDB" id="A0A0B5NSP7"/>
<feature type="transmembrane region" description="Helical" evidence="6">
    <location>
        <begin position="370"/>
        <end position="387"/>
    </location>
</feature>
<dbReference type="PANTHER" id="PTHR42770:SF13">
    <property type="entry name" value="L-METHIONINE_BRANCHED-CHAIN AMINO ACID EXPORTER YJEH"/>
    <property type="match status" value="1"/>
</dbReference>
<dbReference type="Proteomes" id="UP000031876">
    <property type="component" value="Chromosome"/>
</dbReference>
<reference evidence="7 9" key="1">
    <citation type="journal article" date="2015" name="Genome Announc.">
        <title>Complete genome sequences for 35 biothreat assay-relevant bacillus species.</title>
        <authorList>
            <person name="Johnson S.L."/>
            <person name="Daligault H.E."/>
            <person name="Davenport K.W."/>
            <person name="Jaissle J."/>
            <person name="Frey K.G."/>
            <person name="Ladner J.T."/>
            <person name="Broomall S.M."/>
            <person name="Bishop-Lilly K.A."/>
            <person name="Bruce D.C."/>
            <person name="Gibbons H.S."/>
            <person name="Coyne S.R."/>
            <person name="Lo C.C."/>
            <person name="Meincke L."/>
            <person name="Munk A.C."/>
            <person name="Koroleva G.I."/>
            <person name="Rosenzweig C.N."/>
            <person name="Palacios G.F."/>
            <person name="Redden C.L."/>
            <person name="Minogue T.D."/>
            <person name="Chain P.S."/>
        </authorList>
    </citation>
    <scope>NUCLEOTIDE SEQUENCE [LARGE SCALE GENOMIC DNA]</scope>
    <source>
        <strain evidence="7 9">HD1011</strain>
    </source>
</reference>